<dbReference type="OrthoDB" id="9770871at2"/>
<feature type="compositionally biased region" description="Polar residues" evidence="2">
    <location>
        <begin position="163"/>
        <end position="180"/>
    </location>
</feature>
<dbReference type="PANTHER" id="PTHR31956:SF8">
    <property type="entry name" value="ACID PHOSPHATASE PHOA (AFU_ORTHOLOGUE AFUA_1G03570)"/>
    <property type="match status" value="1"/>
</dbReference>
<dbReference type="AlphaFoldDB" id="A0A6B8KBG6"/>
<dbReference type="KEGG" id="mhey:H2LOC_004565"/>
<dbReference type="Gene3D" id="3.40.720.10">
    <property type="entry name" value="Alkaline Phosphatase, subunit A"/>
    <property type="match status" value="1"/>
</dbReference>
<organism evidence="4 5">
    <name type="scientific">Methylocystis heyeri</name>
    <dbReference type="NCBI Taxonomy" id="391905"/>
    <lineage>
        <taxon>Bacteria</taxon>
        <taxon>Pseudomonadati</taxon>
        <taxon>Pseudomonadota</taxon>
        <taxon>Alphaproteobacteria</taxon>
        <taxon>Hyphomicrobiales</taxon>
        <taxon>Methylocystaceae</taxon>
        <taxon>Methylocystis</taxon>
    </lineage>
</organism>
<reference evidence="4 5" key="1">
    <citation type="submission" date="2019-11" db="EMBL/GenBank/DDBJ databases">
        <title>The genome sequence of Methylocystis heyeri.</title>
        <authorList>
            <person name="Oshkin I.Y."/>
            <person name="Miroshnikov K."/>
            <person name="Dedysh S.N."/>
        </authorList>
    </citation>
    <scope>NUCLEOTIDE SEQUENCE [LARGE SCALE GENOMIC DNA]</scope>
    <source>
        <strain evidence="4 5">H2</strain>
    </source>
</reference>
<dbReference type="InterPro" id="IPR017850">
    <property type="entry name" value="Alkaline_phosphatase_core_sf"/>
</dbReference>
<keyword evidence="5" id="KW-1185">Reference proteome</keyword>
<feature type="signal peptide" evidence="3">
    <location>
        <begin position="1"/>
        <end position="24"/>
    </location>
</feature>
<protein>
    <submittedName>
        <fullName evidence="4">Phosphoesterase</fullName>
    </submittedName>
</protein>
<dbReference type="RefSeq" id="WP_136495307.1">
    <property type="nucleotide sequence ID" value="NZ_CP046052.1"/>
</dbReference>
<dbReference type="PANTHER" id="PTHR31956">
    <property type="entry name" value="NON-SPECIFIC PHOSPHOLIPASE C4-RELATED"/>
    <property type="match status" value="1"/>
</dbReference>
<gene>
    <name evidence="4" type="ORF">H2LOC_004565</name>
</gene>
<evidence type="ECO:0000313" key="4">
    <source>
        <dbReference type="EMBL" id="QGM45017.1"/>
    </source>
</evidence>
<evidence type="ECO:0000256" key="3">
    <source>
        <dbReference type="SAM" id="SignalP"/>
    </source>
</evidence>
<dbReference type="Pfam" id="PF04185">
    <property type="entry name" value="Phosphoesterase"/>
    <property type="match status" value="1"/>
</dbReference>
<evidence type="ECO:0000256" key="2">
    <source>
        <dbReference type="SAM" id="MobiDB-lite"/>
    </source>
</evidence>
<dbReference type="Proteomes" id="UP000309061">
    <property type="component" value="Chromosome"/>
</dbReference>
<dbReference type="EMBL" id="CP046052">
    <property type="protein sequence ID" value="QGM45017.1"/>
    <property type="molecule type" value="Genomic_DNA"/>
</dbReference>
<keyword evidence="1" id="KW-0378">Hydrolase</keyword>
<evidence type="ECO:0000256" key="1">
    <source>
        <dbReference type="ARBA" id="ARBA00022801"/>
    </source>
</evidence>
<dbReference type="GO" id="GO:0016788">
    <property type="term" value="F:hydrolase activity, acting on ester bonds"/>
    <property type="evidence" value="ECO:0007669"/>
    <property type="project" value="InterPro"/>
</dbReference>
<sequence length="423" mass="44977">MRPFRLLGFAAALFALAAAFPAKANENRGLIDHVFVIVLENEGYDVTFGPGSKAPYLSTVLPTRGVLLSQYYGTGHFSLDNYIAMVSGQAATPETRNDCAKYADFNVTGATPDGQVIGSGCVYPASVKTIADQLMARHKTWRAYMGDMGADPARESATCGHPQINSTDLTQTAEAPSSSLPHGDSYATRHNPFMYFHSVIDRTDICNANVVNLDLLANDLKSEATTPNFAFITPSLCDDGHDAPCVDGRPGGLVSADAFLKQWVPVIVNSPAFRHGLLAIIFDESGASSISQSGGNTVVTFKGDTCCNQQPGPNLGSFPQTVTLGSYNLTVQNFGGDRTGAVLLSPFLKPGTVSNTFFNHYSLLKTVEDIFGVEDHLGYAGQQGLLGFFGCASSDIALGGSDRHDVVRPEALDNAPNGLKSCR</sequence>
<feature type="chain" id="PRO_5025380461" evidence="3">
    <location>
        <begin position="25"/>
        <end position="423"/>
    </location>
</feature>
<proteinExistence type="predicted"/>
<dbReference type="InterPro" id="IPR007312">
    <property type="entry name" value="Phosphoesterase"/>
</dbReference>
<keyword evidence="3" id="KW-0732">Signal</keyword>
<dbReference type="GO" id="GO:0009395">
    <property type="term" value="P:phospholipid catabolic process"/>
    <property type="evidence" value="ECO:0007669"/>
    <property type="project" value="TreeGrafter"/>
</dbReference>
<feature type="region of interest" description="Disordered" evidence="2">
    <location>
        <begin position="152"/>
        <end position="181"/>
    </location>
</feature>
<accession>A0A6B8KBG6</accession>
<name>A0A6B8KBG6_9HYPH</name>
<evidence type="ECO:0000313" key="5">
    <source>
        <dbReference type="Proteomes" id="UP000309061"/>
    </source>
</evidence>